<evidence type="ECO:0000313" key="3">
    <source>
        <dbReference type="Proteomes" id="UP000325292"/>
    </source>
</evidence>
<evidence type="ECO:0000313" key="2">
    <source>
        <dbReference type="EMBL" id="AUW94064.1"/>
    </source>
</evidence>
<evidence type="ECO:0008006" key="4">
    <source>
        <dbReference type="Google" id="ProtNLM"/>
    </source>
</evidence>
<gene>
    <name evidence="2" type="ORF">BXT84_08965</name>
</gene>
<feature type="transmembrane region" description="Helical" evidence="1">
    <location>
        <begin position="170"/>
        <end position="194"/>
    </location>
</feature>
<organism evidence="2 3">
    <name type="scientific">Sulfobacillus thermotolerans</name>
    <dbReference type="NCBI Taxonomy" id="338644"/>
    <lineage>
        <taxon>Bacteria</taxon>
        <taxon>Bacillati</taxon>
        <taxon>Bacillota</taxon>
        <taxon>Clostridia</taxon>
        <taxon>Eubacteriales</taxon>
        <taxon>Clostridiales Family XVII. Incertae Sedis</taxon>
        <taxon>Sulfobacillus</taxon>
    </lineage>
</organism>
<name>A0ABN5H0W6_9FIRM</name>
<keyword evidence="1" id="KW-0472">Membrane</keyword>
<accession>A0ABN5H0W6</accession>
<dbReference type="Proteomes" id="UP000325292">
    <property type="component" value="Chromosome"/>
</dbReference>
<evidence type="ECO:0000256" key="1">
    <source>
        <dbReference type="SAM" id="Phobius"/>
    </source>
</evidence>
<protein>
    <recommendedName>
        <fullName evidence="4">Type II secretion system protein GspF domain-containing protein</fullName>
    </recommendedName>
</protein>
<dbReference type="EMBL" id="CP019454">
    <property type="protein sequence ID" value="AUW94064.1"/>
    <property type="molecule type" value="Genomic_DNA"/>
</dbReference>
<keyword evidence="1" id="KW-1133">Transmembrane helix</keyword>
<feature type="transmembrane region" description="Helical" evidence="1">
    <location>
        <begin position="34"/>
        <end position="58"/>
    </location>
</feature>
<keyword evidence="3" id="KW-1185">Reference proteome</keyword>
<proteinExistence type="predicted"/>
<keyword evidence="1" id="KW-0812">Transmembrane</keyword>
<sequence>MDSLALLSAGMLGLAVYAWHARRVFRVIFPLSLALLWVRPHVLTLSVLLAAAGFEVFLTSRRMRAGRDLAEQETEVFLQRLSRTLRNRGSLSQALDDVARSDSRIVPHPDPHRVLMELRERWHTEAMLIVSLAAGLSNRYGGSLAPIIDNVIQHMGRARRQRFGRRLEETALESTVMVLAVVPYGLLLIFRMALPSFYNILTQTTAGHMVIGMLGMSTAGVLMGLSWYIRKEESS</sequence>
<reference evidence="2 3" key="1">
    <citation type="journal article" date="2019" name="Sci. Rep.">
        <title>Sulfobacillus thermotolerans: new insights into resistance and metabolic capacities of acidophilic chemolithotrophs.</title>
        <authorList>
            <person name="Panyushkina A.E."/>
            <person name="Babenko V.V."/>
            <person name="Nikitina A.S."/>
            <person name="Selezneva O.V."/>
            <person name="Tsaplina I.A."/>
            <person name="Letarova M.A."/>
            <person name="Kostryukova E.S."/>
            <person name="Letarov A.V."/>
        </authorList>
    </citation>
    <scope>NUCLEOTIDE SEQUENCE [LARGE SCALE GENOMIC DNA]</scope>
    <source>
        <strain evidence="2 3">Kr1</strain>
    </source>
</reference>
<feature type="transmembrane region" description="Helical" evidence="1">
    <location>
        <begin position="206"/>
        <end position="229"/>
    </location>
</feature>